<dbReference type="InterPro" id="IPR025144">
    <property type="entry name" value="DUF4085"/>
</dbReference>
<reference evidence="1 2" key="1">
    <citation type="submission" date="2019-11" db="EMBL/GenBank/DDBJ databases">
        <title>Whole Genome Sequencing and Comparative Genomic Analyses of Lysinibacillus pakistanensis LZH-9, a Halotolerant Strain with Excellent COD Removal Capability.</title>
        <authorList>
            <person name="Zhou H."/>
        </authorList>
    </citation>
    <scope>NUCLEOTIDE SEQUENCE [LARGE SCALE GENOMIC DNA]</scope>
    <source>
        <strain evidence="1 2">LZH-9</strain>
    </source>
</reference>
<protein>
    <submittedName>
        <fullName evidence="1">DUF4085 family protein</fullName>
    </submittedName>
</protein>
<sequence length="259" mass="31025">MKYFTKEWHELCQKNNIHLHLEEEKQAETFSEEYFQQLYHIELNSWLTVQEEANLILKSNETANRDDDNNNYEPFNKEKGIEQFHDYFIHNLMYLKKQLPETIVKQIADIRVFTLDKATRNVINAVTQFCEENDGIVTTVIEDYKRYIKENSTLLDMEIDGDFSFHDCKIIKSIKNDKSLKLLLDNKGSYTNIDEVIFENFNIIKQDDLLEDSWWLYEEIYKVNDNYEFHVLLQNKTMDLIDFIITAEQISFISNKNNL</sequence>
<name>A0ABX6DD23_9BACI</name>
<dbReference type="RefSeq" id="WP_369593446.1">
    <property type="nucleotide sequence ID" value="NZ_CP045835.1"/>
</dbReference>
<dbReference type="Proteomes" id="UP000373269">
    <property type="component" value="Chromosome"/>
</dbReference>
<accession>A0ABX6DD23</accession>
<organism evidence="1 2">
    <name type="scientific">Lysinibacillus pakistanensis</name>
    <dbReference type="NCBI Taxonomy" id="759811"/>
    <lineage>
        <taxon>Bacteria</taxon>
        <taxon>Bacillati</taxon>
        <taxon>Bacillota</taxon>
        <taxon>Bacilli</taxon>
        <taxon>Bacillales</taxon>
        <taxon>Bacillaceae</taxon>
        <taxon>Lysinibacillus</taxon>
    </lineage>
</organism>
<evidence type="ECO:0000313" key="1">
    <source>
        <dbReference type="EMBL" id="QGG52617.1"/>
    </source>
</evidence>
<gene>
    <name evidence="1" type="ORF">GDS87_17510</name>
</gene>
<keyword evidence="2" id="KW-1185">Reference proteome</keyword>
<dbReference type="EMBL" id="CP045835">
    <property type="protein sequence ID" value="QGG52617.1"/>
    <property type="molecule type" value="Genomic_DNA"/>
</dbReference>
<dbReference type="Pfam" id="PF13315">
    <property type="entry name" value="DUF4085"/>
    <property type="match status" value="1"/>
</dbReference>
<evidence type="ECO:0000313" key="2">
    <source>
        <dbReference type="Proteomes" id="UP000373269"/>
    </source>
</evidence>
<proteinExistence type="predicted"/>